<dbReference type="Gene3D" id="3.90.1150.10">
    <property type="entry name" value="Aspartate Aminotransferase, domain 1"/>
    <property type="match status" value="1"/>
</dbReference>
<dbReference type="InterPro" id="IPR049943">
    <property type="entry name" value="Ser_HO-MeTrfase-like"/>
</dbReference>
<dbReference type="InterPro" id="IPR015424">
    <property type="entry name" value="PyrdxlP-dep_Trfase"/>
</dbReference>
<evidence type="ECO:0000256" key="1">
    <source>
        <dbReference type="ARBA" id="ARBA00001933"/>
    </source>
</evidence>
<dbReference type="InterPro" id="IPR015422">
    <property type="entry name" value="PyrdxlP-dep_Trfase_small"/>
</dbReference>
<dbReference type="EMBL" id="VGLS01000275">
    <property type="protein sequence ID" value="MBM3224197.1"/>
    <property type="molecule type" value="Genomic_DNA"/>
</dbReference>
<feature type="non-terminal residue" evidence="4">
    <location>
        <position position="295"/>
    </location>
</feature>
<dbReference type="GO" id="GO:0046653">
    <property type="term" value="P:tetrahydrofolate metabolic process"/>
    <property type="evidence" value="ECO:0007669"/>
    <property type="project" value="TreeGrafter"/>
</dbReference>
<dbReference type="InterPro" id="IPR039429">
    <property type="entry name" value="SHMT-like_dom"/>
</dbReference>
<name>A0A937W2R1_UNCTE</name>
<dbReference type="PANTHER" id="PTHR11680">
    <property type="entry name" value="SERINE HYDROXYMETHYLTRANSFERASE"/>
    <property type="match status" value="1"/>
</dbReference>
<dbReference type="GO" id="GO:0005737">
    <property type="term" value="C:cytoplasm"/>
    <property type="evidence" value="ECO:0007669"/>
    <property type="project" value="TreeGrafter"/>
</dbReference>
<organism evidence="4 5">
    <name type="scientific">Tectimicrobiota bacterium</name>
    <dbReference type="NCBI Taxonomy" id="2528274"/>
    <lineage>
        <taxon>Bacteria</taxon>
        <taxon>Pseudomonadati</taxon>
        <taxon>Nitrospinota/Tectimicrobiota group</taxon>
        <taxon>Candidatus Tectimicrobiota</taxon>
    </lineage>
</organism>
<dbReference type="GO" id="GO:0019264">
    <property type="term" value="P:glycine biosynthetic process from serine"/>
    <property type="evidence" value="ECO:0007669"/>
    <property type="project" value="TreeGrafter"/>
</dbReference>
<evidence type="ECO:0000256" key="2">
    <source>
        <dbReference type="ARBA" id="ARBA00022898"/>
    </source>
</evidence>
<dbReference type="GO" id="GO:0004372">
    <property type="term" value="F:glycine hydroxymethyltransferase activity"/>
    <property type="evidence" value="ECO:0007669"/>
    <property type="project" value="TreeGrafter"/>
</dbReference>
<keyword evidence="2" id="KW-0663">Pyridoxal phosphate</keyword>
<reference evidence="4" key="1">
    <citation type="submission" date="2019-03" db="EMBL/GenBank/DDBJ databases">
        <title>Lake Tanganyika Metagenome-Assembled Genomes (MAGs).</title>
        <authorList>
            <person name="Tran P."/>
        </authorList>
    </citation>
    <scope>NUCLEOTIDE SEQUENCE</scope>
    <source>
        <strain evidence="4">K_DeepCast_65m_m2_066</strain>
    </source>
</reference>
<dbReference type="Gene3D" id="3.40.640.10">
    <property type="entry name" value="Type I PLP-dependent aspartate aminotransferase-like (Major domain)"/>
    <property type="match status" value="1"/>
</dbReference>
<proteinExistence type="predicted"/>
<dbReference type="Pfam" id="PF00464">
    <property type="entry name" value="SHMT"/>
    <property type="match status" value="1"/>
</dbReference>
<comment type="cofactor">
    <cofactor evidence="1">
        <name>pyridoxal 5'-phosphate</name>
        <dbReference type="ChEBI" id="CHEBI:597326"/>
    </cofactor>
</comment>
<dbReference type="PANTHER" id="PTHR11680:SF35">
    <property type="entry name" value="SERINE HYDROXYMETHYLTRANSFERASE 1"/>
    <property type="match status" value="1"/>
</dbReference>
<dbReference type="Proteomes" id="UP000712673">
    <property type="component" value="Unassembled WGS sequence"/>
</dbReference>
<comment type="caution">
    <text evidence="4">The sequence shown here is derived from an EMBL/GenBank/DDBJ whole genome shotgun (WGS) entry which is preliminary data.</text>
</comment>
<evidence type="ECO:0000313" key="5">
    <source>
        <dbReference type="Proteomes" id="UP000712673"/>
    </source>
</evidence>
<sequence>MAVDIADIVQLVEAQNQWRGQQTINLIASENPQSPAVRALQNSDFMARYAEGHPNRGDEVRRYYQGTRYIDQIETMARAELLALTRCRQADVRPISGNAANTAIALGYLRGGDAVIVNSTPAGGHISHNTIGVFGRRIQTRGLSLSLDAPKHIPLHYFPLSADLYHIDVQQSLDLIDQVKPRLIVLGKSLILFPEPVRELAELCSERHIPILYDAAHVFGLIVGGQFQDPWREGATWVTASTHKTFPGPQRGVIVSDLDAEAERTYWPSADRGVFPGSSSNHHLHTLPALLVAIR</sequence>
<dbReference type="SUPFAM" id="SSF53383">
    <property type="entry name" value="PLP-dependent transferases"/>
    <property type="match status" value="1"/>
</dbReference>
<evidence type="ECO:0000259" key="3">
    <source>
        <dbReference type="Pfam" id="PF00464"/>
    </source>
</evidence>
<protein>
    <submittedName>
        <fullName evidence="4">Glycine hydroxymethyltransferase</fullName>
    </submittedName>
</protein>
<dbReference type="InterPro" id="IPR015421">
    <property type="entry name" value="PyrdxlP-dep_Trfase_major"/>
</dbReference>
<accession>A0A937W2R1</accession>
<dbReference type="AlphaFoldDB" id="A0A937W2R1"/>
<dbReference type="GO" id="GO:0030170">
    <property type="term" value="F:pyridoxal phosphate binding"/>
    <property type="evidence" value="ECO:0007669"/>
    <property type="project" value="TreeGrafter"/>
</dbReference>
<gene>
    <name evidence="4" type="ORF">FJZ47_10385</name>
</gene>
<feature type="domain" description="Serine hydroxymethyltransferase-like" evidence="3">
    <location>
        <begin position="7"/>
        <end position="294"/>
    </location>
</feature>
<evidence type="ECO:0000313" key="4">
    <source>
        <dbReference type="EMBL" id="MBM3224197.1"/>
    </source>
</evidence>